<dbReference type="Proteomes" id="UP000289996">
    <property type="component" value="Unassembled WGS sequence"/>
</dbReference>
<proteinExistence type="predicted"/>
<protein>
    <submittedName>
        <fullName evidence="2">Uncharacterized protein</fullName>
    </submittedName>
</protein>
<name>A0A660DYV2_9LACO</name>
<dbReference type="OrthoDB" id="2290285at2"/>
<gene>
    <name evidence="2" type="ORF">MUDAN_MDHGFNIF_00648</name>
</gene>
<organism evidence="2 3">
    <name type="scientific">Lactiplantibacillus mudanjiangensis</name>
    <dbReference type="NCBI Taxonomy" id="1296538"/>
    <lineage>
        <taxon>Bacteria</taxon>
        <taxon>Bacillati</taxon>
        <taxon>Bacillota</taxon>
        <taxon>Bacilli</taxon>
        <taxon>Lactobacillales</taxon>
        <taxon>Lactobacillaceae</taxon>
        <taxon>Lactiplantibacillus</taxon>
    </lineage>
</organism>
<keyword evidence="1" id="KW-0812">Transmembrane</keyword>
<feature type="transmembrane region" description="Helical" evidence="1">
    <location>
        <begin position="98"/>
        <end position="120"/>
    </location>
</feature>
<dbReference type="AlphaFoldDB" id="A0A660DYV2"/>
<keyword evidence="1" id="KW-0472">Membrane</keyword>
<evidence type="ECO:0000256" key="1">
    <source>
        <dbReference type="SAM" id="Phobius"/>
    </source>
</evidence>
<feature type="transmembrane region" description="Helical" evidence="1">
    <location>
        <begin position="238"/>
        <end position="258"/>
    </location>
</feature>
<dbReference type="RefSeq" id="WP_130846618.1">
    <property type="nucleotide sequence ID" value="NZ_UYIE01000001.1"/>
</dbReference>
<dbReference type="EMBL" id="UYIG01000112">
    <property type="protein sequence ID" value="VDG28462.1"/>
    <property type="molecule type" value="Genomic_DNA"/>
</dbReference>
<feature type="transmembrane region" description="Helical" evidence="1">
    <location>
        <begin position="59"/>
        <end position="77"/>
    </location>
</feature>
<feature type="transmembrane region" description="Helical" evidence="1">
    <location>
        <begin position="163"/>
        <end position="187"/>
    </location>
</feature>
<keyword evidence="1" id="KW-1133">Transmembrane helix</keyword>
<sequence length="267" mass="30480">MYKYLFSRLVRRPGFYFAILLGSLITLAQVPEILSFRDKLQTSVYTRWIESFTGSPLPQIYWMVFPLLVAIPFASILRADQKNNYFYLIQVKGNSKHYMNRAFIMNFLVGGLVGTIPLALNFYVLATILPAIKPNLVLDGDGNITINKMSLTIFPDLYYSHPLIHVCLFLFIAFLVGGLLACLAFSIGMWTRSVFLTISSSFILIYMARFFLPSPNKFWESSIIPTTYANQTGMVHGISVPLIIISYAIFMVLTLLIFMRGRRRYAI</sequence>
<reference evidence="2 3" key="1">
    <citation type="submission" date="2018-11" db="EMBL/GenBank/DDBJ databases">
        <authorList>
            <person name="Wuyts S."/>
        </authorList>
    </citation>
    <scope>NUCLEOTIDE SEQUENCE [LARGE SCALE GENOMIC DNA]</scope>
    <source>
        <strain evidence="2">Lactobacillus mudanjiangensis AMBF249</strain>
    </source>
</reference>
<evidence type="ECO:0000313" key="2">
    <source>
        <dbReference type="EMBL" id="VDG28462.1"/>
    </source>
</evidence>
<accession>A0A660DYV2</accession>
<feature type="transmembrane region" description="Helical" evidence="1">
    <location>
        <begin position="194"/>
        <end position="212"/>
    </location>
</feature>
<keyword evidence="3" id="KW-1185">Reference proteome</keyword>
<evidence type="ECO:0000313" key="3">
    <source>
        <dbReference type="Proteomes" id="UP000289996"/>
    </source>
</evidence>